<dbReference type="Gene3D" id="2.60.120.260">
    <property type="entry name" value="Galactose-binding domain-like"/>
    <property type="match status" value="2"/>
</dbReference>
<reference evidence="2" key="1">
    <citation type="submission" date="2014-11" db="EMBL/GenBank/DDBJ databases">
        <authorList>
            <person name="Hornung B.V."/>
        </authorList>
    </citation>
    <scope>NUCLEOTIDE SEQUENCE</scope>
    <source>
        <strain evidence="2">INE</strain>
    </source>
</reference>
<proteinExistence type="predicted"/>
<keyword evidence="3" id="KW-1185">Reference proteome</keyword>
<dbReference type="EMBL" id="CDGJ01000078">
    <property type="protein sequence ID" value="CEJ08161.1"/>
    <property type="molecule type" value="Genomic_DNA"/>
</dbReference>
<protein>
    <submittedName>
        <fullName evidence="1">Galactose-binding domain-like</fullName>
    </submittedName>
</protein>
<organism evidence="1">
    <name type="scientific">Acididesulfobacillus acetoxydans</name>
    <dbReference type="NCBI Taxonomy" id="1561005"/>
    <lineage>
        <taxon>Bacteria</taxon>
        <taxon>Bacillati</taxon>
        <taxon>Bacillota</taxon>
        <taxon>Clostridia</taxon>
        <taxon>Eubacteriales</taxon>
        <taxon>Peptococcaceae</taxon>
        <taxon>Acididesulfobacillus</taxon>
    </lineage>
</organism>
<name>A0A8S0XC43_9FIRM</name>
<dbReference type="RefSeq" id="WP_240985441.1">
    <property type="nucleotide sequence ID" value="NZ_CDGJ01000078.1"/>
</dbReference>
<gene>
    <name evidence="2" type="ORF">DEACI_2636</name>
    <name evidence="1" type="ORF">DEACI_2667</name>
</gene>
<evidence type="ECO:0000313" key="1">
    <source>
        <dbReference type="EMBL" id="CAA7601996.1"/>
    </source>
</evidence>
<dbReference type="Proteomes" id="UP001071230">
    <property type="component" value="Unassembled WGS sequence"/>
</dbReference>
<evidence type="ECO:0000313" key="3">
    <source>
        <dbReference type="Proteomes" id="UP001071230"/>
    </source>
</evidence>
<dbReference type="AlphaFoldDB" id="A0A8S0XC43"/>
<reference evidence="1" key="2">
    <citation type="submission" date="2020-01" db="EMBL/GenBank/DDBJ databases">
        <authorList>
            <person name="Hornung B."/>
        </authorList>
    </citation>
    <scope>NUCLEOTIDE SEQUENCE</scope>
    <source>
        <strain evidence="1">PacBioINE</strain>
    </source>
</reference>
<sequence>MLICLCLSAYAYQWTNYINLTGPTTDPFTVSAYLKTGQTGPSNGACINVYWYDSSYNPIGVVRLFNVRSTNWQRYIATVTPPSGSCYSKVMAITYGPYDGYFDNVMFEKSPLARGYNLLENSSFELGSTQWRNSDSSATIVNDGSNAYSGSYDAQINRSSPGTSDWQSLTVLPVRFANPRRPSRIYPNQR</sequence>
<dbReference type="EMBL" id="LR746496">
    <property type="protein sequence ID" value="CAA7601996.1"/>
    <property type="molecule type" value="Genomic_DNA"/>
</dbReference>
<accession>A0A8S0XC43</accession>
<dbReference type="Proteomes" id="UP000836597">
    <property type="component" value="Chromosome"/>
</dbReference>
<evidence type="ECO:0000313" key="2">
    <source>
        <dbReference type="EMBL" id="CEJ08161.1"/>
    </source>
</evidence>
<dbReference type="KEGG" id="aacx:DEACI_2667"/>